<evidence type="ECO:0000256" key="1">
    <source>
        <dbReference type="SAM" id="Coils"/>
    </source>
</evidence>
<gene>
    <name evidence="4" type="ORF">TWF730_007430</name>
</gene>
<dbReference type="PANTHER" id="PTHR32046">
    <property type="entry name" value="G DOMAIN-CONTAINING PROTEIN"/>
    <property type="match status" value="1"/>
</dbReference>
<protein>
    <recommendedName>
        <fullName evidence="3">SNTX MACPF/CDC-like domain-containing protein</fullName>
    </recommendedName>
</protein>
<dbReference type="Pfam" id="PF24674">
    <property type="entry name" value="MACPF_SNTX"/>
    <property type="match status" value="1"/>
</dbReference>
<evidence type="ECO:0000313" key="4">
    <source>
        <dbReference type="EMBL" id="KAK6358075.1"/>
    </source>
</evidence>
<dbReference type="Gene3D" id="3.40.50.300">
    <property type="entry name" value="P-loop containing nucleotide triphosphate hydrolases"/>
    <property type="match status" value="1"/>
</dbReference>
<dbReference type="EMBL" id="JAVHNS010000004">
    <property type="protein sequence ID" value="KAK6358075.1"/>
    <property type="molecule type" value="Genomic_DNA"/>
</dbReference>
<reference evidence="4 5" key="1">
    <citation type="submission" date="2019-10" db="EMBL/GenBank/DDBJ databases">
        <authorList>
            <person name="Palmer J.M."/>
        </authorList>
    </citation>
    <scope>NUCLEOTIDE SEQUENCE [LARGE SCALE GENOMIC DNA]</scope>
    <source>
        <strain evidence="4 5">TWF730</strain>
    </source>
</reference>
<evidence type="ECO:0000313" key="5">
    <source>
        <dbReference type="Proteomes" id="UP001373714"/>
    </source>
</evidence>
<feature type="coiled-coil region" evidence="1">
    <location>
        <begin position="1098"/>
        <end position="1135"/>
    </location>
</feature>
<keyword evidence="5" id="KW-1185">Reference proteome</keyword>
<feature type="domain" description="SNTX MACPF/CDC-like" evidence="3">
    <location>
        <begin position="5"/>
        <end position="162"/>
    </location>
</feature>
<accession>A0AAV9VE72</accession>
<sequence>MADVIRRPAFGEDGIELGRLYDAISDRFTLKNLFEQSNDFTHQIPPNSILTVDKVSTELKFSQSDDYQDKFQNMGVPISVGASFLARFFGVSGSGLHLDEDGRIDDSPCLCTMYCTTTTIEESLDFSLQAIKESLRNHTGTISSRLATHVVTSITWGTQYTITARRRPSADSEGGEEEMLETSNTLKLFLKRLEGSVIQRQQSDEPPDFDIEGYEDITITAVGSTHAKRYPDGGSRTGHVVLGGSPTTTDLSTFLANISKYKFGGDGGKGVQIMYTLMPLQFLANIRLIKVDGTIKYKEPPAALLEGYFVLFQSIRNLRKRYAGYQRELQKSQDSVSAVRDARSRYTPWNALERFALSMKDEFGGFLYGVRSGESQYIEEGRSSLAKGHNDLSRIEREMDALEQGLKGTQDFGDAVESESENPEHNSTGIEAIQYIAPEEQQSIIESSLVIPVMIRDEPDAEATTAADRDETDDEAIAATDRDETDDEAFATLDSDKSEDEASAAINKGADRKGSKQQDLIRKASVFVLKPPAKKLDNLLVVSPEIPTPGIINQTPQSGPHTPDIPESLDQNFSTQGVMRHRYFIDDIPGPCSEMNYEKPLERFAVKLACPSPECSMFQPDSWVCSRCCRSIQSCQINDLFYCRCGSHALDQWEMRCNSPKHGPEWLRYPVNTLKEMLGIPTTIPKDEQNILILGEAGAGKSTWINAFANYLSYDTLNDALDNISAGGEPIWPVPGFFKDQAESPEGEIVEAIFDIGHPEDIKHPNGAVYSRTCKTKVYVKDIQDTRIRFIDTPGIDNTKVFDEKNEYIEEIFQILGGYDKIHGILILVKPDDLWTRESLPLGFKFCLGQLFVNLPRTAMKNIVFGFTHASEISYDLGKRFRPLRRHARQSFRMSLRKRKVFYFESNSFRFLMMDYRDTNLEKDSSTSRRRDVRRVNRSWKHSVDECCRLLDHFNQLDPFDTSSILKIIASRETVVRIDRFPLYICQEVRRIDEVSGRLHQQLQVMEVRLLRLKMALDFGEKDKAREKQRSYPQSTSNRHLKRLSSSSGRRPRPVSRDMCSWNCTAGHGAEKAPESREARLSMERAEGIVICTARCELDNLTIKLEQCQAERDKLEREKEEKDKERLIIANTQHQFGAFLGTNAMLKYNGMAYQYLRMQLNDSRKSLFMGGHKNGTGSPATGRRQMESPGSSVKAFRTMPSTLESERNVKSRSLVQAGVRHQRACHAIDTAIALGKRSETVLGYRDLAQRVDELYALPVYGNSIREVLSGKAELAEDNNNWDLSPEPPLILRRVNADKS</sequence>
<feature type="region of interest" description="Disordered" evidence="2">
    <location>
        <begin position="1024"/>
        <end position="1058"/>
    </location>
</feature>
<proteinExistence type="predicted"/>
<evidence type="ECO:0000256" key="2">
    <source>
        <dbReference type="SAM" id="MobiDB-lite"/>
    </source>
</evidence>
<dbReference type="SUPFAM" id="SSF52540">
    <property type="entry name" value="P-loop containing nucleoside triphosphate hydrolases"/>
    <property type="match status" value="2"/>
</dbReference>
<evidence type="ECO:0000259" key="3">
    <source>
        <dbReference type="Pfam" id="PF24674"/>
    </source>
</evidence>
<feature type="region of interest" description="Disordered" evidence="2">
    <location>
        <begin position="461"/>
        <end position="517"/>
    </location>
</feature>
<dbReference type="InterPro" id="IPR027417">
    <property type="entry name" value="P-loop_NTPase"/>
</dbReference>
<comment type="caution">
    <text evidence="4">The sequence shown here is derived from an EMBL/GenBank/DDBJ whole genome shotgun (WGS) entry which is preliminary data.</text>
</comment>
<organism evidence="4 5">
    <name type="scientific">Orbilia blumenaviensis</name>
    <dbReference type="NCBI Taxonomy" id="1796055"/>
    <lineage>
        <taxon>Eukaryota</taxon>
        <taxon>Fungi</taxon>
        <taxon>Dikarya</taxon>
        <taxon>Ascomycota</taxon>
        <taxon>Pezizomycotina</taxon>
        <taxon>Orbiliomycetes</taxon>
        <taxon>Orbiliales</taxon>
        <taxon>Orbiliaceae</taxon>
        <taxon>Orbilia</taxon>
    </lineage>
</organism>
<dbReference type="PANTHER" id="PTHR32046:SF11">
    <property type="entry name" value="IMMUNE-ASSOCIATED NUCLEOTIDE-BINDING PROTEIN 10-LIKE"/>
    <property type="match status" value="1"/>
</dbReference>
<dbReference type="Proteomes" id="UP001373714">
    <property type="component" value="Unassembled WGS sequence"/>
</dbReference>
<feature type="region of interest" description="Disordered" evidence="2">
    <location>
        <begin position="1174"/>
        <end position="1193"/>
    </location>
</feature>
<keyword evidence="1" id="KW-0175">Coiled coil</keyword>
<dbReference type="InterPro" id="IPR056072">
    <property type="entry name" value="SNTX_MACPF/CDC-like_dom"/>
</dbReference>
<name>A0AAV9VE72_9PEZI</name>